<sequence>MSTTQPLLKPISLGAIELKNRIVMAPLTRSRATNENQSPDQKHIDYYTQRAGAGLIITEASEISKQARGYAHVAGIFNEAQVEGWKNVVDSVHKEGGKIVLQLWHVGRISLPDFHDGQLPWAPSAVNPEVEHRNPTGEKKMTVTPHAMTVEEIEQTVKDYGNAAANAKKAGFDGVEIHSSNGYLIHQFFNNKSNLRTDEYGGSNENKARFFFEVLDAVKESFPNNRIGCRLNPSLNGVFGIDGTPDTIPFFDYLINRLNEYDLAYLHLSEPFTDVSKIDFLVSEIAKHYRPIYNGNLMINNQFDRESGNKVIEEGHADLVAFGKLFISNPDLAHRFELKAETADWNMETFYTQGREGYTDYPTLEEEKAKN</sequence>
<dbReference type="InterPro" id="IPR013785">
    <property type="entry name" value="Aldolase_TIM"/>
</dbReference>
<dbReference type="GO" id="GO:0005829">
    <property type="term" value="C:cytosol"/>
    <property type="evidence" value="ECO:0007669"/>
    <property type="project" value="UniProtKB-ARBA"/>
</dbReference>
<evidence type="ECO:0000313" key="6">
    <source>
        <dbReference type="Proteomes" id="UP000239002"/>
    </source>
</evidence>
<feature type="domain" description="NADH:flavin oxidoreductase/NADH oxidase N-terminal" evidence="4">
    <location>
        <begin position="7"/>
        <end position="337"/>
    </location>
</feature>
<gene>
    <name evidence="5" type="ORF">LY01_02037</name>
</gene>
<dbReference type="GO" id="GO:0016628">
    <property type="term" value="F:oxidoreductase activity, acting on the CH-CH group of donors, NAD or NADP as acceptor"/>
    <property type="evidence" value="ECO:0007669"/>
    <property type="project" value="UniProtKB-ARBA"/>
</dbReference>
<accession>A0A2S6IJL2</accession>
<comment type="cofactor">
    <cofactor evidence="1">
        <name>FMN</name>
        <dbReference type="ChEBI" id="CHEBI:58210"/>
    </cofactor>
</comment>
<dbReference type="GO" id="GO:0010181">
    <property type="term" value="F:FMN binding"/>
    <property type="evidence" value="ECO:0007669"/>
    <property type="project" value="InterPro"/>
</dbReference>
<reference evidence="5 6" key="1">
    <citation type="submission" date="2018-02" db="EMBL/GenBank/DDBJ databases">
        <title>Genomic Encyclopedia of Archaeal and Bacterial Type Strains, Phase II (KMG-II): from individual species to whole genera.</title>
        <authorList>
            <person name="Goeker M."/>
        </authorList>
    </citation>
    <scope>NUCLEOTIDE SEQUENCE [LARGE SCALE GENOMIC DNA]</scope>
    <source>
        <strain evidence="5 6">DSM 16809</strain>
    </source>
</reference>
<dbReference type="Pfam" id="PF00724">
    <property type="entry name" value="Oxidored_FMN"/>
    <property type="match status" value="1"/>
</dbReference>
<evidence type="ECO:0000256" key="3">
    <source>
        <dbReference type="ARBA" id="ARBA00023002"/>
    </source>
</evidence>
<keyword evidence="3" id="KW-0560">Oxidoreductase</keyword>
<dbReference type="PANTHER" id="PTHR22893">
    <property type="entry name" value="NADH OXIDOREDUCTASE-RELATED"/>
    <property type="match status" value="1"/>
</dbReference>
<dbReference type="EMBL" id="PTJE01000004">
    <property type="protein sequence ID" value="PPK94399.1"/>
    <property type="molecule type" value="Genomic_DNA"/>
</dbReference>
<dbReference type="InterPro" id="IPR001155">
    <property type="entry name" value="OxRdtase_FMN_N"/>
</dbReference>
<dbReference type="AlphaFoldDB" id="A0A2S6IJL2"/>
<evidence type="ECO:0000313" key="5">
    <source>
        <dbReference type="EMBL" id="PPK94399.1"/>
    </source>
</evidence>
<keyword evidence="6" id="KW-1185">Reference proteome</keyword>
<name>A0A2S6IJL2_9FLAO</name>
<organism evidence="5 6">
    <name type="scientific">Nonlabens xylanidelens</name>
    <dbReference type="NCBI Taxonomy" id="191564"/>
    <lineage>
        <taxon>Bacteria</taxon>
        <taxon>Pseudomonadati</taxon>
        <taxon>Bacteroidota</taxon>
        <taxon>Flavobacteriia</taxon>
        <taxon>Flavobacteriales</taxon>
        <taxon>Flavobacteriaceae</taxon>
        <taxon>Nonlabens</taxon>
    </lineage>
</organism>
<dbReference type="InterPro" id="IPR045247">
    <property type="entry name" value="Oye-like"/>
</dbReference>
<comment type="similarity">
    <text evidence="2">Belongs to the NADH:flavin oxidoreductase/NADH oxidase family.</text>
</comment>
<dbReference type="RefSeq" id="WP_104515721.1">
    <property type="nucleotide sequence ID" value="NZ_MQVW01000004.1"/>
</dbReference>
<dbReference type="PANTHER" id="PTHR22893:SF91">
    <property type="entry name" value="NADPH DEHYDROGENASE 2-RELATED"/>
    <property type="match status" value="1"/>
</dbReference>
<dbReference type="Proteomes" id="UP000239002">
    <property type="component" value="Unassembled WGS sequence"/>
</dbReference>
<dbReference type="OrthoDB" id="9772736at2"/>
<dbReference type="FunFam" id="3.20.20.70:FF:000059">
    <property type="entry name" value="N-ethylmaleimide reductase, FMN-linked"/>
    <property type="match status" value="1"/>
</dbReference>
<proteinExistence type="inferred from homology"/>
<dbReference type="CDD" id="cd02933">
    <property type="entry name" value="OYE_like_FMN"/>
    <property type="match status" value="1"/>
</dbReference>
<dbReference type="Gene3D" id="3.20.20.70">
    <property type="entry name" value="Aldolase class I"/>
    <property type="match status" value="1"/>
</dbReference>
<comment type="caution">
    <text evidence="5">The sequence shown here is derived from an EMBL/GenBank/DDBJ whole genome shotgun (WGS) entry which is preliminary data.</text>
</comment>
<dbReference type="SUPFAM" id="SSF51395">
    <property type="entry name" value="FMN-linked oxidoreductases"/>
    <property type="match status" value="1"/>
</dbReference>
<evidence type="ECO:0000256" key="2">
    <source>
        <dbReference type="ARBA" id="ARBA00005979"/>
    </source>
</evidence>
<protein>
    <submittedName>
        <fullName evidence="5">N-ethylmaleimide reductase</fullName>
    </submittedName>
</protein>
<evidence type="ECO:0000256" key="1">
    <source>
        <dbReference type="ARBA" id="ARBA00001917"/>
    </source>
</evidence>
<evidence type="ECO:0000259" key="4">
    <source>
        <dbReference type="Pfam" id="PF00724"/>
    </source>
</evidence>